<sequence length="245" mass="27526">MVPPDIELSTDEMIKFINNLNTTWKAGRNFGKTSGKGCRESMATAIAPSEKERLPLYRPIKTPGSLPESFDAREHWSMCPSIRLIPDQAECGCCWAFGVAGVISDRICIHTRGRVQVNISTEDILTCCPDCTGDGDGPEGLQRFKKKEEDIRNEILSNGPVEAIYQVYRDFDEYKTGVYQRHSNTFCGYHVIRIVGWGTENGVKYWLAANSWSPNWGDGGYFKILRGSNECKIEQYVEAGIPKEP</sequence>
<evidence type="ECO:0000256" key="5">
    <source>
        <dbReference type="ARBA" id="ARBA00022807"/>
    </source>
</evidence>
<evidence type="ECO:0000256" key="1">
    <source>
        <dbReference type="ARBA" id="ARBA00008455"/>
    </source>
</evidence>
<organism evidence="8">
    <name type="scientific">Rhipicephalus zambeziensis</name>
    <dbReference type="NCBI Taxonomy" id="60191"/>
    <lineage>
        <taxon>Eukaryota</taxon>
        <taxon>Metazoa</taxon>
        <taxon>Ecdysozoa</taxon>
        <taxon>Arthropoda</taxon>
        <taxon>Chelicerata</taxon>
        <taxon>Arachnida</taxon>
        <taxon>Acari</taxon>
        <taxon>Parasitiformes</taxon>
        <taxon>Ixodida</taxon>
        <taxon>Ixodoidea</taxon>
        <taxon>Ixodidae</taxon>
        <taxon>Rhipicephalinae</taxon>
        <taxon>Rhipicephalus</taxon>
        <taxon>Rhipicephalus</taxon>
    </lineage>
</organism>
<dbReference type="EMBL" id="GFPF01000695">
    <property type="protein sequence ID" value="MAA11841.1"/>
    <property type="molecule type" value="Transcribed_RNA"/>
</dbReference>
<evidence type="ECO:0000256" key="3">
    <source>
        <dbReference type="ARBA" id="ARBA00022729"/>
    </source>
</evidence>
<keyword evidence="4" id="KW-0378">Hydrolase</keyword>
<dbReference type="Pfam" id="PF08127">
    <property type="entry name" value="Propeptide_C1"/>
    <property type="match status" value="1"/>
</dbReference>
<reference evidence="8" key="1">
    <citation type="journal article" date="2017" name="Parasit. Vectors">
        <title>Sialotranscriptomics of Rhipicephalus zambeziensis reveals intricate expression profiles of secretory proteins and suggests tight temporal transcriptional regulation during blood-feeding.</title>
        <authorList>
            <person name="de Castro M.H."/>
            <person name="de Klerk D."/>
            <person name="Pienaar R."/>
            <person name="Rees D.J.G."/>
            <person name="Mans B.J."/>
        </authorList>
    </citation>
    <scope>NUCLEOTIDE SEQUENCE</scope>
    <source>
        <tissue evidence="8">Salivary glands</tissue>
    </source>
</reference>
<name>A0A224YBP3_9ACAR</name>
<keyword evidence="5" id="KW-0788">Thiol protease</keyword>
<dbReference type="AlphaFoldDB" id="A0A224YBP3"/>
<dbReference type="PROSITE" id="PS00139">
    <property type="entry name" value="THIOL_PROTEASE_CYS"/>
    <property type="match status" value="1"/>
</dbReference>
<dbReference type="InterPro" id="IPR012599">
    <property type="entry name" value="Propeptide_C1A"/>
</dbReference>
<evidence type="ECO:0000259" key="7">
    <source>
        <dbReference type="SMART" id="SM00645"/>
    </source>
</evidence>
<keyword evidence="3" id="KW-0732">Signal</keyword>
<dbReference type="PANTHER" id="PTHR12411">
    <property type="entry name" value="CYSTEINE PROTEASE FAMILY C1-RELATED"/>
    <property type="match status" value="1"/>
</dbReference>
<keyword evidence="2" id="KW-0645">Protease</keyword>
<dbReference type="InterPro" id="IPR038765">
    <property type="entry name" value="Papain-like_cys_pep_sf"/>
</dbReference>
<evidence type="ECO:0000256" key="6">
    <source>
        <dbReference type="ARBA" id="ARBA00023157"/>
    </source>
</evidence>
<dbReference type="InterPro" id="IPR025661">
    <property type="entry name" value="Pept_asp_AS"/>
</dbReference>
<dbReference type="Gene3D" id="3.90.70.10">
    <property type="entry name" value="Cysteine proteinases"/>
    <property type="match status" value="2"/>
</dbReference>
<feature type="domain" description="Peptidase C1A papain C-terminal" evidence="7">
    <location>
        <begin position="66"/>
        <end position="241"/>
    </location>
</feature>
<dbReference type="Pfam" id="PF00112">
    <property type="entry name" value="Peptidase_C1"/>
    <property type="match status" value="2"/>
</dbReference>
<dbReference type="GO" id="GO:0004197">
    <property type="term" value="F:cysteine-type endopeptidase activity"/>
    <property type="evidence" value="ECO:0007669"/>
    <property type="project" value="InterPro"/>
</dbReference>
<accession>A0A224YBP3</accession>
<evidence type="ECO:0000256" key="2">
    <source>
        <dbReference type="ARBA" id="ARBA00022670"/>
    </source>
</evidence>
<protein>
    <submittedName>
        <fullName evidence="8">Cathepsin B</fullName>
    </submittedName>
</protein>
<evidence type="ECO:0000256" key="4">
    <source>
        <dbReference type="ARBA" id="ARBA00022801"/>
    </source>
</evidence>
<dbReference type="SMART" id="SM00645">
    <property type="entry name" value="Pept_C1"/>
    <property type="match status" value="1"/>
</dbReference>
<dbReference type="PRINTS" id="PR00705">
    <property type="entry name" value="PAPAIN"/>
</dbReference>
<dbReference type="InterPro" id="IPR013128">
    <property type="entry name" value="Peptidase_C1A"/>
</dbReference>
<comment type="similarity">
    <text evidence="1">Belongs to the peptidase C1 family.</text>
</comment>
<dbReference type="InterPro" id="IPR000668">
    <property type="entry name" value="Peptidase_C1A_C"/>
</dbReference>
<proteinExistence type="inferred from homology"/>
<keyword evidence="6" id="KW-1015">Disulfide bond</keyword>
<dbReference type="SUPFAM" id="SSF54001">
    <property type="entry name" value="Cysteine proteinases"/>
    <property type="match status" value="1"/>
</dbReference>
<dbReference type="PROSITE" id="PS00640">
    <property type="entry name" value="THIOL_PROTEASE_ASN"/>
    <property type="match status" value="1"/>
</dbReference>
<dbReference type="GO" id="GO:0006508">
    <property type="term" value="P:proteolysis"/>
    <property type="evidence" value="ECO:0007669"/>
    <property type="project" value="UniProtKB-KW"/>
</dbReference>
<evidence type="ECO:0000313" key="8">
    <source>
        <dbReference type="EMBL" id="MAA11841.1"/>
    </source>
</evidence>
<dbReference type="InterPro" id="IPR000169">
    <property type="entry name" value="Pept_cys_AS"/>
</dbReference>